<gene>
    <name evidence="2" type="ORF">GX570_12515</name>
</gene>
<feature type="domain" description="UPF0033" evidence="1">
    <location>
        <begin position="1"/>
        <end position="58"/>
    </location>
</feature>
<evidence type="ECO:0000313" key="3">
    <source>
        <dbReference type="Proteomes" id="UP000523614"/>
    </source>
</evidence>
<feature type="non-terminal residue" evidence="2">
    <location>
        <position position="1"/>
    </location>
</feature>
<comment type="caution">
    <text evidence="2">The sequence shown here is derived from an EMBL/GenBank/DDBJ whole genome shotgun (WGS) entry which is preliminary data.</text>
</comment>
<evidence type="ECO:0000313" key="2">
    <source>
        <dbReference type="EMBL" id="NLF92144.1"/>
    </source>
</evidence>
<organism evidence="2 3">
    <name type="scientific">Corynebacterium marinum</name>
    <dbReference type="NCBI Taxonomy" id="349751"/>
    <lineage>
        <taxon>Bacteria</taxon>
        <taxon>Bacillati</taxon>
        <taxon>Actinomycetota</taxon>
        <taxon>Actinomycetes</taxon>
        <taxon>Mycobacteriales</taxon>
        <taxon>Corynebacteriaceae</taxon>
        <taxon>Corynebacterium</taxon>
    </lineage>
</organism>
<reference evidence="2 3" key="1">
    <citation type="journal article" date="2020" name="Biotechnol. Biofuels">
        <title>New insights from the biogas microbiome by comprehensive genome-resolved metagenomics of nearly 1600 species originating from multiple anaerobic digesters.</title>
        <authorList>
            <person name="Campanaro S."/>
            <person name="Treu L."/>
            <person name="Rodriguez-R L.M."/>
            <person name="Kovalovszki A."/>
            <person name="Ziels R.M."/>
            <person name="Maus I."/>
            <person name="Zhu X."/>
            <person name="Kougias P.G."/>
            <person name="Basile A."/>
            <person name="Luo G."/>
            <person name="Schluter A."/>
            <person name="Konstantinidis K.T."/>
            <person name="Angelidaki I."/>
        </authorList>
    </citation>
    <scope>NUCLEOTIDE SEQUENCE [LARGE SCALE GENOMIC DNA]</scope>
    <source>
        <strain evidence="2">AS06rmzACSIP_235</strain>
    </source>
</reference>
<dbReference type="Pfam" id="PF01206">
    <property type="entry name" value="TusA"/>
    <property type="match status" value="1"/>
</dbReference>
<dbReference type="SUPFAM" id="SSF64307">
    <property type="entry name" value="SirA-like"/>
    <property type="match status" value="1"/>
</dbReference>
<name>A0A847HFR9_9CORY</name>
<evidence type="ECO:0000259" key="1">
    <source>
        <dbReference type="Pfam" id="PF01206"/>
    </source>
</evidence>
<dbReference type="CDD" id="cd00291">
    <property type="entry name" value="SirA_YedF_YeeD"/>
    <property type="match status" value="1"/>
</dbReference>
<accession>A0A847HFR9</accession>
<sequence length="59" mass="6588">LIEAKDVIDTLDVGEELVIDFDCTQGTETIPRWAADNGHEVTDFRQTGDAGWQIAIRKN</sequence>
<keyword evidence="2" id="KW-0808">Transferase</keyword>
<dbReference type="EMBL" id="JAAYYP010000461">
    <property type="protein sequence ID" value="NLF92144.1"/>
    <property type="molecule type" value="Genomic_DNA"/>
</dbReference>
<protein>
    <submittedName>
        <fullName evidence="2">Sulfurtransferase TusA family protein</fullName>
    </submittedName>
</protein>
<proteinExistence type="predicted"/>
<dbReference type="Proteomes" id="UP000523614">
    <property type="component" value="Unassembled WGS sequence"/>
</dbReference>
<dbReference type="GO" id="GO:0016740">
    <property type="term" value="F:transferase activity"/>
    <property type="evidence" value="ECO:0007669"/>
    <property type="project" value="UniProtKB-KW"/>
</dbReference>
<dbReference type="InterPro" id="IPR036868">
    <property type="entry name" value="TusA-like_sf"/>
</dbReference>
<dbReference type="AlphaFoldDB" id="A0A847HFR9"/>
<dbReference type="InterPro" id="IPR001455">
    <property type="entry name" value="TusA-like"/>
</dbReference>
<dbReference type="Gene3D" id="3.30.110.40">
    <property type="entry name" value="TusA-like domain"/>
    <property type="match status" value="1"/>
</dbReference>